<keyword evidence="1" id="KW-0732">Signal</keyword>
<gene>
    <name evidence="2" type="ORF">ACFFGN_07560</name>
</gene>
<feature type="chain" id="PRO_5045887560" description="Small secreted protein" evidence="1">
    <location>
        <begin position="20"/>
        <end position="120"/>
    </location>
</feature>
<reference evidence="2 3" key="1">
    <citation type="submission" date="2024-09" db="EMBL/GenBank/DDBJ databases">
        <authorList>
            <person name="Sun Q."/>
            <person name="Mori K."/>
        </authorList>
    </citation>
    <scope>NUCLEOTIDE SEQUENCE [LARGE SCALE GENOMIC DNA]</scope>
    <source>
        <strain evidence="2 3">CGMCC 1.15906</strain>
    </source>
</reference>
<evidence type="ECO:0000313" key="3">
    <source>
        <dbReference type="Proteomes" id="UP001589890"/>
    </source>
</evidence>
<proteinExistence type="predicted"/>
<dbReference type="Proteomes" id="UP001589890">
    <property type="component" value="Unassembled WGS sequence"/>
</dbReference>
<dbReference type="PROSITE" id="PS51257">
    <property type="entry name" value="PROKAR_LIPOPROTEIN"/>
    <property type="match status" value="1"/>
</dbReference>
<dbReference type="RefSeq" id="WP_380044618.1">
    <property type="nucleotide sequence ID" value="NZ_JBHLTC010000008.1"/>
</dbReference>
<organism evidence="2 3">
    <name type="scientific">Kribbella deserti</name>
    <dbReference type="NCBI Taxonomy" id="1926257"/>
    <lineage>
        <taxon>Bacteria</taxon>
        <taxon>Bacillati</taxon>
        <taxon>Actinomycetota</taxon>
        <taxon>Actinomycetes</taxon>
        <taxon>Propionibacteriales</taxon>
        <taxon>Kribbellaceae</taxon>
        <taxon>Kribbella</taxon>
    </lineage>
</organism>
<evidence type="ECO:0008006" key="4">
    <source>
        <dbReference type="Google" id="ProtNLM"/>
    </source>
</evidence>
<evidence type="ECO:0000313" key="2">
    <source>
        <dbReference type="EMBL" id="MFC0623913.1"/>
    </source>
</evidence>
<protein>
    <recommendedName>
        <fullName evidence="4">Small secreted protein</fullName>
    </recommendedName>
</protein>
<dbReference type="EMBL" id="JBHLTC010000008">
    <property type="protein sequence ID" value="MFC0623913.1"/>
    <property type="molecule type" value="Genomic_DNA"/>
</dbReference>
<name>A0ABV6QI93_9ACTN</name>
<comment type="caution">
    <text evidence="2">The sequence shown here is derived from an EMBL/GenBank/DDBJ whole genome shotgun (WGS) entry which is preliminary data.</text>
</comment>
<keyword evidence="3" id="KW-1185">Reference proteome</keyword>
<evidence type="ECO:0000256" key="1">
    <source>
        <dbReference type="SAM" id="SignalP"/>
    </source>
</evidence>
<accession>A0ABV6QI93</accession>
<feature type="signal peptide" evidence="1">
    <location>
        <begin position="1"/>
        <end position="19"/>
    </location>
</feature>
<sequence length="120" mass="12355">MRKVAALAAVVTISLGALTACSGNGGYCSALKDNSDAASIKAGDMSAAITKMKSVRDKAPSEQKAHWDTMIGYLEKSEAAKGDQAKMAELAGEAAKVGEASQAISKYAKDECKVDIKTGP</sequence>